<dbReference type="GO" id="GO:0004519">
    <property type="term" value="F:endonuclease activity"/>
    <property type="evidence" value="ECO:0007669"/>
    <property type="project" value="UniProtKB-KW"/>
</dbReference>
<evidence type="ECO:0000313" key="2">
    <source>
        <dbReference type="Proteomes" id="UP000076925"/>
    </source>
</evidence>
<keyword evidence="2" id="KW-1185">Reference proteome</keyword>
<dbReference type="STRING" id="128403.WA1_18170"/>
<sequence length="209" mass="24232">MTQVIQASELTLSDVENQFNLRQVINDSTFFYEWQNDLPELSQSERDALERVKTEFLYLNKYSMLEDLVKMVVLSPLLSLAGFYRPPIRPVLEKRVDVALQDENKTAWGRIDILVLQQQVWVTVIESKQAGFSLKDATAQALFYMMANPNPEQPTFGLVTNGSHFTFIKLIRNTVSQYAFSPEFSLFRPDNELCCVLRILKRFTDLKYT</sequence>
<dbReference type="EMBL" id="ANNX02000020">
    <property type="protein sequence ID" value="KYC41943.1"/>
    <property type="molecule type" value="Genomic_DNA"/>
</dbReference>
<proteinExistence type="predicted"/>
<dbReference type="OrthoDB" id="511707at2"/>
<protein>
    <submittedName>
        <fullName evidence="1">Restriction endonuclease subunit R</fullName>
    </submittedName>
</protein>
<keyword evidence="1" id="KW-0255">Endonuclease</keyword>
<gene>
    <name evidence="1" type="ORF">WA1_18170</name>
</gene>
<dbReference type="AlphaFoldDB" id="A0A139XBB8"/>
<dbReference type="Gene3D" id="3.90.1570.30">
    <property type="match status" value="1"/>
</dbReference>
<comment type="caution">
    <text evidence="1">The sequence shown here is derived from an EMBL/GenBank/DDBJ whole genome shotgun (WGS) entry which is preliminary data.</text>
</comment>
<keyword evidence="1" id="KW-0378">Hydrolase</keyword>
<dbReference type="RefSeq" id="WP_017746359.1">
    <property type="nucleotide sequence ID" value="NZ_KQ976354.1"/>
</dbReference>
<dbReference type="Proteomes" id="UP000076925">
    <property type="component" value="Unassembled WGS sequence"/>
</dbReference>
<keyword evidence="1" id="KW-0540">Nuclease</keyword>
<name>A0A139XBB8_9CYAN</name>
<accession>A0A139XBB8</accession>
<organism evidence="1 2">
    <name type="scientific">Scytonema hofmannii PCC 7110</name>
    <dbReference type="NCBI Taxonomy" id="128403"/>
    <lineage>
        <taxon>Bacteria</taxon>
        <taxon>Bacillati</taxon>
        <taxon>Cyanobacteriota</taxon>
        <taxon>Cyanophyceae</taxon>
        <taxon>Nostocales</taxon>
        <taxon>Scytonemataceae</taxon>
        <taxon>Scytonema</taxon>
    </lineage>
</organism>
<evidence type="ECO:0000313" key="1">
    <source>
        <dbReference type="EMBL" id="KYC41943.1"/>
    </source>
</evidence>
<reference evidence="1 2" key="1">
    <citation type="journal article" date="2013" name="Genome Biol. Evol.">
        <title>Genomes of Stigonematalean cyanobacteria (subsection V) and the evolution of oxygenic photosynthesis from prokaryotes to plastids.</title>
        <authorList>
            <person name="Dagan T."/>
            <person name="Roettger M."/>
            <person name="Stucken K."/>
            <person name="Landan G."/>
            <person name="Koch R."/>
            <person name="Major P."/>
            <person name="Gould S.B."/>
            <person name="Goremykin V.V."/>
            <person name="Rippka R."/>
            <person name="Tandeau de Marsac N."/>
            <person name="Gugger M."/>
            <person name="Lockhart P.J."/>
            <person name="Allen J.F."/>
            <person name="Brune I."/>
            <person name="Maus I."/>
            <person name="Puhler A."/>
            <person name="Martin W.F."/>
        </authorList>
    </citation>
    <scope>NUCLEOTIDE SEQUENCE [LARGE SCALE GENOMIC DNA]</scope>
    <source>
        <strain evidence="1 2">PCC 7110</strain>
    </source>
</reference>